<name>A0A7R8UYB9_HERIL</name>
<protein>
    <submittedName>
        <fullName evidence="2">Uncharacterized protein</fullName>
    </submittedName>
</protein>
<dbReference type="InParanoid" id="A0A7R8UYB9"/>
<reference evidence="2 3" key="1">
    <citation type="submission" date="2020-11" db="EMBL/GenBank/DDBJ databases">
        <authorList>
            <person name="Wallbank WR R."/>
            <person name="Pardo Diaz C."/>
            <person name="Kozak K."/>
            <person name="Martin S."/>
            <person name="Jiggins C."/>
            <person name="Moest M."/>
            <person name="Warren A I."/>
            <person name="Generalovic N T."/>
            <person name="Byers J.R.P. K."/>
            <person name="Montejo-Kovacevich G."/>
            <person name="Yen C E."/>
        </authorList>
    </citation>
    <scope>NUCLEOTIDE SEQUENCE [LARGE SCALE GENOMIC DNA]</scope>
</reference>
<feature type="region of interest" description="Disordered" evidence="1">
    <location>
        <begin position="66"/>
        <end position="92"/>
    </location>
</feature>
<sequence>MSNNGDHISYGRGAKAADSRSCKSGKTIGSCKSTDGKAKLTDIGRSVNAADWMRLRLEEKDRFRNLTAKPPFDSSKSQTLDQQCRKESKNPTPCCHVTHPRISCKARVCCCPSPS</sequence>
<dbReference type="Proteomes" id="UP000594454">
    <property type="component" value="Chromosome 4"/>
</dbReference>
<evidence type="ECO:0000313" key="2">
    <source>
        <dbReference type="EMBL" id="CAD7089308.1"/>
    </source>
</evidence>
<feature type="region of interest" description="Disordered" evidence="1">
    <location>
        <begin position="1"/>
        <end position="36"/>
    </location>
</feature>
<proteinExistence type="predicted"/>
<evidence type="ECO:0000256" key="1">
    <source>
        <dbReference type="SAM" id="MobiDB-lite"/>
    </source>
</evidence>
<accession>A0A7R8UYB9</accession>
<gene>
    <name evidence="2" type="ORF">HERILL_LOCUS11867</name>
</gene>
<dbReference type="AlphaFoldDB" id="A0A7R8UYB9"/>
<keyword evidence="3" id="KW-1185">Reference proteome</keyword>
<organism evidence="2 3">
    <name type="scientific">Hermetia illucens</name>
    <name type="common">Black soldier fly</name>
    <dbReference type="NCBI Taxonomy" id="343691"/>
    <lineage>
        <taxon>Eukaryota</taxon>
        <taxon>Metazoa</taxon>
        <taxon>Ecdysozoa</taxon>
        <taxon>Arthropoda</taxon>
        <taxon>Hexapoda</taxon>
        <taxon>Insecta</taxon>
        <taxon>Pterygota</taxon>
        <taxon>Neoptera</taxon>
        <taxon>Endopterygota</taxon>
        <taxon>Diptera</taxon>
        <taxon>Brachycera</taxon>
        <taxon>Stratiomyomorpha</taxon>
        <taxon>Stratiomyidae</taxon>
        <taxon>Hermetiinae</taxon>
        <taxon>Hermetia</taxon>
    </lineage>
</organism>
<evidence type="ECO:0000313" key="3">
    <source>
        <dbReference type="Proteomes" id="UP000594454"/>
    </source>
</evidence>
<dbReference type="EMBL" id="LR899012">
    <property type="protein sequence ID" value="CAD7089308.1"/>
    <property type="molecule type" value="Genomic_DNA"/>
</dbReference>